<feature type="repeat" description="HEAT" evidence="9">
    <location>
        <begin position="1765"/>
        <end position="1803"/>
    </location>
</feature>
<dbReference type="OrthoDB" id="17907at2759"/>
<dbReference type="Pfam" id="PF23096">
    <property type="entry name" value="HEAT_PSME4"/>
    <property type="match status" value="1"/>
</dbReference>
<evidence type="ECO:0000259" key="10">
    <source>
        <dbReference type="Pfam" id="PF11919"/>
    </source>
</evidence>
<evidence type="ECO:0000313" key="14">
    <source>
        <dbReference type="Proteomes" id="UP000054279"/>
    </source>
</evidence>
<dbReference type="Pfam" id="PF16507">
    <property type="entry name" value="HEAT_PSME4_mid"/>
    <property type="match status" value="1"/>
</dbReference>
<evidence type="ECO:0000256" key="8">
    <source>
        <dbReference type="ARBA" id="ARBA00023242"/>
    </source>
</evidence>
<feature type="domain" description="Proteasome activator Blm10 middle HEAT repeats region" evidence="11">
    <location>
        <begin position="368"/>
        <end position="902"/>
    </location>
</feature>
<evidence type="ECO:0000256" key="6">
    <source>
        <dbReference type="ARBA" id="ARBA00022763"/>
    </source>
</evidence>
<dbReference type="SUPFAM" id="SSF48371">
    <property type="entry name" value="ARM repeat"/>
    <property type="match status" value="1"/>
</dbReference>
<accession>A0A0C9VEX4</accession>
<evidence type="ECO:0008006" key="15">
    <source>
        <dbReference type="Google" id="ProtNLM"/>
    </source>
</evidence>
<dbReference type="InterPro" id="IPR000357">
    <property type="entry name" value="HEAT"/>
</dbReference>
<comment type="subcellular location">
    <subcellularLocation>
        <location evidence="2">Cytoplasm</location>
    </subcellularLocation>
    <subcellularLocation>
        <location evidence="1">Nucleus speckle</location>
    </subcellularLocation>
</comment>
<evidence type="ECO:0000313" key="13">
    <source>
        <dbReference type="EMBL" id="KIJ45569.1"/>
    </source>
</evidence>
<dbReference type="Proteomes" id="UP000054279">
    <property type="component" value="Unassembled WGS sequence"/>
</dbReference>
<evidence type="ECO:0000256" key="9">
    <source>
        <dbReference type="PROSITE-ProRule" id="PRU00103"/>
    </source>
</evidence>
<name>A0A0C9VEX4_SPHS4</name>
<dbReference type="InterPro" id="IPR055455">
    <property type="entry name" value="HEAT_PSME4"/>
</dbReference>
<gene>
    <name evidence="13" type="ORF">M422DRAFT_206815</name>
</gene>
<evidence type="ECO:0000256" key="2">
    <source>
        <dbReference type="ARBA" id="ARBA00004496"/>
    </source>
</evidence>
<evidence type="ECO:0000256" key="5">
    <source>
        <dbReference type="ARBA" id="ARBA00022737"/>
    </source>
</evidence>
<dbReference type="GO" id="GO:0016607">
    <property type="term" value="C:nuclear speck"/>
    <property type="evidence" value="ECO:0007669"/>
    <property type="project" value="UniProtKB-SubCell"/>
</dbReference>
<dbReference type="EMBL" id="KN837111">
    <property type="protein sequence ID" value="KIJ45569.1"/>
    <property type="molecule type" value="Genomic_DNA"/>
</dbReference>
<evidence type="ECO:0000259" key="11">
    <source>
        <dbReference type="Pfam" id="PF16507"/>
    </source>
</evidence>
<feature type="domain" description="Proteasome activator complex subunit 4-like HEAT repeat-like" evidence="12">
    <location>
        <begin position="1341"/>
        <end position="1537"/>
    </location>
</feature>
<evidence type="ECO:0000259" key="12">
    <source>
        <dbReference type="Pfam" id="PF23096"/>
    </source>
</evidence>
<dbReference type="InterPro" id="IPR032430">
    <property type="entry name" value="Blm10_mid"/>
</dbReference>
<dbReference type="GO" id="GO:0070628">
    <property type="term" value="F:proteasome binding"/>
    <property type="evidence" value="ECO:0007669"/>
    <property type="project" value="InterPro"/>
</dbReference>
<dbReference type="InterPro" id="IPR035309">
    <property type="entry name" value="PSME4"/>
</dbReference>
<dbReference type="GO" id="GO:0005829">
    <property type="term" value="C:cytosol"/>
    <property type="evidence" value="ECO:0007669"/>
    <property type="project" value="TreeGrafter"/>
</dbReference>
<dbReference type="Pfam" id="PF11919">
    <property type="entry name" value="PSME4_C"/>
    <property type="match status" value="1"/>
</dbReference>
<dbReference type="PANTHER" id="PTHR32170">
    <property type="entry name" value="PROTEASOME ACTIVATOR COMPLEX SUBUNIT 4"/>
    <property type="match status" value="1"/>
</dbReference>
<organism evidence="13 14">
    <name type="scientific">Sphaerobolus stellatus (strain SS14)</name>
    <dbReference type="NCBI Taxonomy" id="990650"/>
    <lineage>
        <taxon>Eukaryota</taxon>
        <taxon>Fungi</taxon>
        <taxon>Dikarya</taxon>
        <taxon>Basidiomycota</taxon>
        <taxon>Agaricomycotina</taxon>
        <taxon>Agaricomycetes</taxon>
        <taxon>Phallomycetidae</taxon>
        <taxon>Geastrales</taxon>
        <taxon>Sphaerobolaceae</taxon>
        <taxon>Sphaerobolus</taxon>
    </lineage>
</organism>
<dbReference type="GO" id="GO:0016504">
    <property type="term" value="F:peptidase activator activity"/>
    <property type="evidence" value="ECO:0007669"/>
    <property type="project" value="InterPro"/>
</dbReference>
<dbReference type="InterPro" id="IPR011989">
    <property type="entry name" value="ARM-like"/>
</dbReference>
<dbReference type="InterPro" id="IPR021133">
    <property type="entry name" value="HEAT_type_2"/>
</dbReference>
<dbReference type="GO" id="GO:0006281">
    <property type="term" value="P:DNA repair"/>
    <property type="evidence" value="ECO:0007669"/>
    <property type="project" value="UniProtKB-KW"/>
</dbReference>
<feature type="domain" description="Proteasome activator complex subunit 4 C-terminal" evidence="10">
    <location>
        <begin position="1829"/>
        <end position="1915"/>
    </location>
</feature>
<keyword evidence="14" id="KW-1185">Reference proteome</keyword>
<dbReference type="PROSITE" id="PS50077">
    <property type="entry name" value="HEAT_REPEAT"/>
    <property type="match status" value="1"/>
</dbReference>
<evidence type="ECO:0000256" key="4">
    <source>
        <dbReference type="ARBA" id="ARBA00022490"/>
    </source>
</evidence>
<keyword evidence="4" id="KW-0963">Cytoplasm</keyword>
<evidence type="ECO:0000256" key="3">
    <source>
        <dbReference type="ARBA" id="ARBA00005739"/>
    </source>
</evidence>
<comment type="similarity">
    <text evidence="3">Belongs to the BLM10 family.</text>
</comment>
<dbReference type="Gene3D" id="1.25.10.10">
    <property type="entry name" value="Leucine-rich Repeat Variant"/>
    <property type="match status" value="1"/>
</dbReference>
<reference evidence="13 14" key="1">
    <citation type="submission" date="2014-06" db="EMBL/GenBank/DDBJ databases">
        <title>Evolutionary Origins and Diversification of the Mycorrhizal Mutualists.</title>
        <authorList>
            <consortium name="DOE Joint Genome Institute"/>
            <consortium name="Mycorrhizal Genomics Consortium"/>
            <person name="Kohler A."/>
            <person name="Kuo A."/>
            <person name="Nagy L.G."/>
            <person name="Floudas D."/>
            <person name="Copeland A."/>
            <person name="Barry K.W."/>
            <person name="Cichocki N."/>
            <person name="Veneault-Fourrey C."/>
            <person name="LaButti K."/>
            <person name="Lindquist E.A."/>
            <person name="Lipzen A."/>
            <person name="Lundell T."/>
            <person name="Morin E."/>
            <person name="Murat C."/>
            <person name="Riley R."/>
            <person name="Ohm R."/>
            <person name="Sun H."/>
            <person name="Tunlid A."/>
            <person name="Henrissat B."/>
            <person name="Grigoriev I.V."/>
            <person name="Hibbett D.S."/>
            <person name="Martin F."/>
        </authorList>
    </citation>
    <scope>NUCLEOTIDE SEQUENCE [LARGE SCALE GENOMIC DNA]</scope>
    <source>
        <strain evidence="13 14">SS14</strain>
    </source>
</reference>
<dbReference type="Pfam" id="PF02985">
    <property type="entry name" value="HEAT"/>
    <property type="match status" value="1"/>
</dbReference>
<dbReference type="InterPro" id="IPR016024">
    <property type="entry name" value="ARM-type_fold"/>
</dbReference>
<dbReference type="GO" id="GO:0010499">
    <property type="term" value="P:proteasomal ubiquitin-independent protein catabolic process"/>
    <property type="evidence" value="ECO:0007669"/>
    <property type="project" value="TreeGrafter"/>
</dbReference>
<dbReference type="PANTHER" id="PTHR32170:SF3">
    <property type="entry name" value="PROTEASOME ACTIVATOR COMPLEX SUBUNIT 4"/>
    <property type="match status" value="1"/>
</dbReference>
<protein>
    <recommendedName>
        <fullName evidence="15">ARM repeat-containing protein</fullName>
    </recommendedName>
</protein>
<keyword evidence="5" id="KW-0677">Repeat</keyword>
<evidence type="ECO:0000256" key="7">
    <source>
        <dbReference type="ARBA" id="ARBA00023204"/>
    </source>
</evidence>
<dbReference type="HOGENOM" id="CLU_000772_3_0_1"/>
<keyword evidence="6" id="KW-0227">DNA damage</keyword>
<keyword evidence="8" id="KW-0539">Nucleus</keyword>
<sequence length="1915" mass="215994">MDLDIEPSATDTPDFELVKDADDTVDYEAKSLETYLSSVPYACESEEVMQAKLKFIVGRLVTAMKAREWMAVNVYDHMLQCWLNLRYPLAKPMRIALVKLYYNLTLIPGMDPRMIRGWADMLVKLLANKGPGNKRKLELSDLQLEWRPLWKVLLKEIFPKKRGSDETRNMVNILLYIAEQCKVYYPPTEVEHMLSTFLPLMTRDTYLIVVHVLASFLPLQGCQIYLPLLFRLWEALNSHLVDDRMLEIMGNLSVEHVAGTPATGTEWRDVGIFSTAQWTVLVGKCLGAFNIPVGATRGASTTGTHADTQADAQSLKIKKNINRYHHLAQVIVYSMSVDGPASELSDATKGTEDGETLYLAGSKALDSLERLITSTETYFHPSNAGVWTLCLTTFLHRVCVEFCKRWKEEEESSCKTPLMHRLTPSIKRHFVLILRTPALLSMFSKDPVSMSFAQGALRVLALLEPNLIMPEILERAYGGLESINETHRTTAVLSTLSGVALPLVSEKMWLGGQKHLLPLLDMCLPGIDLNDPAKTICTTMFLVAALQYVKIGDFTSAAYSTSAVAAGESEGDVMMGDVGVDSLPGGIEAGSGVFSRDEERALVRESTTGFADWVASFFRRVFALYENLPEEGGRRNTTGGKQEEAVLKSLKNALNVICLHLSDALFDFVLNMTYDYATSNAKSNAVRAFGGLIGCLARVQPEKTLKKFLPYCISQIEVELRHGASSIRTTSTHGAVPSDTTLHWNISILRGCMGYGGSALLKYKEQIFNLLRLLVDKTYSERGYTSTGRLISRILNTVAGVYPINGRFVNTEEWADPGFDHNNFVHWGKLYEAKDVKVEWHVPSDEEVVFVLELLDVIIQPVLKKVEELLEQPKSTWDNVWRNDFCRYIHAVRSAWSGLPTIILEQQKETVEPCLNEGTELPEFLALPLDVEAGYTLTNPADPRYQKVASIRREFGQVLHRAAVALRESGEEDHIDAILAVSRGIDVYLLEYGVTPATFATLSKGYTVVRDLQRLWSKSRVFSRLVLLKRAQLYHTRRVYLNSMFRRRDALDNGLIRDLVELSLSPYTRVRRHAQSVWLAIIQQYIRSTRLSLPHILDALAKNSDPDCMKGALYLLSSKGPAGYVIGDNQYAQKFIVALLGCQHQEKPSIQKLVSHTMMETTSSLTPEILSTHILTMDLPVIDAAIANIQGEFGLPDSSLDALGRAMAALPKRLHDKEELYHDIVNSILDVANASTTHWRYVQSASRFLMHLIRRDVPAPPGVAKFFIQNATSDHPSLRATSLRAITRILRMIKLQSWSKTPEELWQDTWMNPLAFIVNPGEPTAFMEKLRHPISTTDGGFYVDKLATGFLVWGDQVKAYRSTNEDESPFVWSASSESSLNEIRTTVDSDAWFIKLLTLWSQESSFAPGGTTDIRAEQIVFIKSLYKMFEDRHLDRTLEAIEPLWQDADRFKQRAAGEIIQGMLRGSKHWPKKASSKLWSWLMPRLPRILSSITPDTVQIWESVFSQQLRSWDPRRNQPLIDFIVSLPLEFSGASPFLMSKSISLVGIMADCLEQRFESYADRYTQLFFDNADTGYAEIRGHIASDLDAIVKIEWHPSYLTTADLLHAVATESDPLKIRDAMHRERITDFAQKFPEWKQTRLPPPNQAQSQYDKVGLTLLQFIWTGAHGPFAPAIFAYCAPLLPAFLEMAELNDSSELQIYSSAVLYVLSAVVPPAEFVETVASLFTDAIVNSTSWRVRLNALPSLAVFWYRNLTSFTEESMSKLMQVLLQCLEDENLEVREMAAKTLSSVLRSSQRHRILPLKDHFVRTVRQTRLPRRRDANYNEALRKLHAGILGMVALIDAHPYTVTPWMPSLCEELAPHATDPPPIAQTIRRCAADFKKTHQDMWHIDQHQFNEDQLQALSTMLSGNSYYA</sequence>
<keyword evidence="7" id="KW-0234">DNA repair</keyword>
<evidence type="ECO:0000256" key="1">
    <source>
        <dbReference type="ARBA" id="ARBA00004324"/>
    </source>
</evidence>
<proteinExistence type="inferred from homology"/>
<dbReference type="InterPro" id="IPR021843">
    <property type="entry name" value="PSME4_C"/>
</dbReference>